<accession>A0A5B8FYX1</accession>
<sequence>MSGLSVNLPDRVPFNVQERDIDLLLLEQIHVSPPFLASLTSKLGLAGAEFDTAAHSVSTELGETDVLLVVHTRSGLHAVMIEDKIGAPMQGRQAERYHQRGAALCAAGRVTGYTTVLCAPRFYLSGVGRGEPWQHKIPLEEMCDWLGHGPAADWRRAILGAACAKLTRARSAERRDGLVPGPELLALKRSYHAYVSQHHPNLLLSTQVRGERDYFISAPGLPKGIRFKHGLYSGWVSLICERKWRPQAEAWLARPGRREDLAVERFSGEIHLRLPVEILDPALPAEVQAATINAALDRIGQLRRVAEEIAEIRF</sequence>
<dbReference type="Proteomes" id="UP000305888">
    <property type="component" value="Chromosome"/>
</dbReference>
<reference evidence="1 2" key="1">
    <citation type="submission" date="2019-06" db="EMBL/GenBank/DDBJ databases">
        <title>Genome sequence of Rhodobacteraceae bacterium D4M1.</title>
        <authorList>
            <person name="Cao J."/>
        </authorList>
    </citation>
    <scope>NUCLEOTIDE SEQUENCE [LARGE SCALE GENOMIC DNA]</scope>
    <source>
        <strain evidence="1 2">D4M1</strain>
    </source>
</reference>
<proteinExistence type="predicted"/>
<evidence type="ECO:0000313" key="2">
    <source>
        <dbReference type="Proteomes" id="UP000305888"/>
    </source>
</evidence>
<dbReference type="RefSeq" id="WP_138574724.1">
    <property type="nucleotide sequence ID" value="NZ_CP040818.1"/>
</dbReference>
<protein>
    <recommendedName>
        <fullName evidence="3">PD-(D/E)XK nuclease family protein</fullName>
    </recommendedName>
</protein>
<organism evidence="1 2">
    <name type="scientific">Paroceanicella profunda</name>
    <dbReference type="NCBI Taxonomy" id="2579971"/>
    <lineage>
        <taxon>Bacteria</taxon>
        <taxon>Pseudomonadati</taxon>
        <taxon>Pseudomonadota</taxon>
        <taxon>Alphaproteobacteria</taxon>
        <taxon>Rhodobacterales</taxon>
        <taxon>Paracoccaceae</taxon>
        <taxon>Paroceanicella</taxon>
    </lineage>
</organism>
<dbReference type="OrthoDB" id="7810749at2"/>
<keyword evidence="2" id="KW-1185">Reference proteome</keyword>
<name>A0A5B8FYX1_9RHOB</name>
<dbReference type="EMBL" id="CP040818">
    <property type="protein sequence ID" value="QDL92864.1"/>
    <property type="molecule type" value="Genomic_DNA"/>
</dbReference>
<evidence type="ECO:0000313" key="1">
    <source>
        <dbReference type="EMBL" id="QDL92864.1"/>
    </source>
</evidence>
<evidence type="ECO:0008006" key="3">
    <source>
        <dbReference type="Google" id="ProtNLM"/>
    </source>
</evidence>
<dbReference type="KEGG" id="ppru:FDP22_14375"/>
<gene>
    <name evidence="1" type="ORF">FDP22_14375</name>
</gene>
<dbReference type="AlphaFoldDB" id="A0A5B8FYX1"/>